<keyword evidence="2" id="KW-1185">Reference proteome</keyword>
<protein>
    <recommendedName>
        <fullName evidence="3">Excreted virulence factor EspC (Type VII ESX diderm)</fullName>
    </recommendedName>
</protein>
<evidence type="ECO:0000313" key="1">
    <source>
        <dbReference type="EMBL" id="PWV77630.1"/>
    </source>
</evidence>
<dbReference type="Proteomes" id="UP000246410">
    <property type="component" value="Unassembled WGS sequence"/>
</dbReference>
<comment type="caution">
    <text evidence="1">The sequence shown here is derived from an EMBL/GenBank/DDBJ whole genome shotgun (WGS) entry which is preliminary data.</text>
</comment>
<proteinExistence type="predicted"/>
<dbReference type="AlphaFoldDB" id="A0A317NQU1"/>
<dbReference type="RefSeq" id="WP_146229239.1">
    <property type="nucleotide sequence ID" value="NZ_QGTL01000003.1"/>
</dbReference>
<reference evidence="1 2" key="1">
    <citation type="submission" date="2018-05" db="EMBL/GenBank/DDBJ databases">
        <title>Genomic Encyclopedia of Type Strains, Phase IV (KMG-IV): sequencing the most valuable type-strain genomes for metagenomic binning, comparative biology and taxonomic classification.</title>
        <authorList>
            <person name="Goeker M."/>
        </authorList>
    </citation>
    <scope>NUCLEOTIDE SEQUENCE [LARGE SCALE GENOMIC DNA]</scope>
    <source>
        <strain evidence="1 2">DSM 44717</strain>
    </source>
</reference>
<name>A0A317NQU1_9NOCA</name>
<sequence length="110" mass="11276">MGDTVSGGLKVDQGAMDRTISTLRDTVSTTRTSAKQVASLEWSAADAGRAYASSGQKIDAALDTVVGWAKIWTSASEGLADAIGTAVIEYTAVDTRTARGLDGVAPSPVK</sequence>
<dbReference type="EMBL" id="QGTL01000003">
    <property type="protein sequence ID" value="PWV77630.1"/>
    <property type="molecule type" value="Genomic_DNA"/>
</dbReference>
<evidence type="ECO:0008006" key="3">
    <source>
        <dbReference type="Google" id="ProtNLM"/>
    </source>
</evidence>
<organism evidence="1 2">
    <name type="scientific">Nocardia neocaledoniensis</name>
    <dbReference type="NCBI Taxonomy" id="236511"/>
    <lineage>
        <taxon>Bacteria</taxon>
        <taxon>Bacillati</taxon>
        <taxon>Actinomycetota</taxon>
        <taxon>Actinomycetes</taxon>
        <taxon>Mycobacteriales</taxon>
        <taxon>Nocardiaceae</taxon>
        <taxon>Nocardia</taxon>
    </lineage>
</organism>
<gene>
    <name evidence="1" type="ORF">DFR69_103229</name>
</gene>
<accession>A0A317NQU1</accession>
<evidence type="ECO:0000313" key="2">
    <source>
        <dbReference type="Proteomes" id="UP000246410"/>
    </source>
</evidence>